<name>A0A2N3G6U9_9ACTN</name>
<dbReference type="Proteomes" id="UP000233654">
    <property type="component" value="Unassembled WGS sequence"/>
</dbReference>
<proteinExistence type="predicted"/>
<comment type="caution">
    <text evidence="1">The sequence shown here is derived from an EMBL/GenBank/DDBJ whole genome shotgun (WGS) entry which is preliminary data.</text>
</comment>
<evidence type="ECO:0000313" key="2">
    <source>
        <dbReference type="Proteomes" id="UP000233654"/>
    </source>
</evidence>
<sequence>MQNNIRSVTVAYMEVPCCYGLVHLAHESLKESRKDIPLTIIKLGIKGDVVDTVEVQDVEES</sequence>
<protein>
    <submittedName>
        <fullName evidence="1">Uncharacterized protein</fullName>
    </submittedName>
</protein>
<gene>
    <name evidence="1" type="ORF">CVT63_02925</name>
</gene>
<dbReference type="AlphaFoldDB" id="A0A2N3G6U9"/>
<reference evidence="1 2" key="1">
    <citation type="journal article" date="2017" name="ISME J.">
        <title>Potential for microbial H2 and metal transformations associated with novel bacteria and archaea in deep terrestrial subsurface sediments.</title>
        <authorList>
            <person name="Hernsdorf A.W."/>
            <person name="Amano Y."/>
            <person name="Miyakawa K."/>
            <person name="Ise K."/>
            <person name="Suzuki Y."/>
            <person name="Anantharaman K."/>
            <person name="Probst A."/>
            <person name="Burstein D."/>
            <person name="Thomas B.C."/>
            <person name="Banfield J.F."/>
        </authorList>
    </citation>
    <scope>NUCLEOTIDE SEQUENCE [LARGE SCALE GENOMIC DNA]</scope>
    <source>
        <strain evidence="1">HGW-Actinobacteria-3</strain>
    </source>
</reference>
<organism evidence="1 2">
    <name type="scientific">Candidatus Anoxymicrobium japonicum</name>
    <dbReference type="NCBI Taxonomy" id="2013648"/>
    <lineage>
        <taxon>Bacteria</taxon>
        <taxon>Bacillati</taxon>
        <taxon>Actinomycetota</taxon>
        <taxon>Candidatus Geothermincolia</taxon>
        <taxon>Candidatus Geothermincolales</taxon>
        <taxon>Candidatus Anoxymicrobiaceae</taxon>
        <taxon>Candidatus Anoxymicrobium</taxon>
    </lineage>
</organism>
<evidence type="ECO:0000313" key="1">
    <source>
        <dbReference type="EMBL" id="PKQ28413.1"/>
    </source>
</evidence>
<accession>A0A2N3G6U9</accession>
<dbReference type="EMBL" id="PHEX01000017">
    <property type="protein sequence ID" value="PKQ28413.1"/>
    <property type="molecule type" value="Genomic_DNA"/>
</dbReference>